<dbReference type="Gene3D" id="3.30.420.240">
    <property type="match status" value="1"/>
</dbReference>
<dbReference type="InterPro" id="IPR035412">
    <property type="entry name" value="Terminase_L_N"/>
</dbReference>
<sequence length="439" mass="50184">MRIDFSLYYQPKPKQVIAHKCRAKYMLFGGALGGGKSYFLCAEAIKNAMKFKGNRLVLVRKELSVLRRTTLVTFFSICPKEIIKSFNQTSLEVTFINDSKLLFLDANIAKDPMLQKIKGLEIGWFGIDEANEVSVEVYNMLKTRLRWMLPNKQTPRYEGRLTSNPEPCWLIPTFIQSTNPDEVYIQSLTTDNYDENSEYVITLKEAFKDNPKFLRKYLYADWSALDMINQLISSEVIISSAERIENSLEVTSMGIDVARYGDDKTVFTILKNGNIELIESYEQTSITEIVTRTIQLIHDYNIDPNYVGIDSVGVGAGVVDNLKSAGYDVIELQGGSKPEESQYEEAFLPFNLRSQMYYELRRDMMNGQIGNLTDETLKLELQSIQYEIYSDKKVKVISKEAIKKLLGRSPDYADSLVYANWVKTYRGGIKWYMAISGGL</sequence>
<dbReference type="RefSeq" id="WP_088594042.1">
    <property type="nucleotide sequence ID" value="NZ_CP022022.1"/>
</dbReference>
<reference evidence="3" key="1">
    <citation type="submission" date="2017-06" db="EMBL/GenBank/DDBJ databases">
        <title>Complete genome sequence of Capnocytophaga sp. KCOM 1579 (=ChDC OS43) isolated from a human refractory periapical abscess lesion.</title>
        <authorList>
            <person name="Kook J.-K."/>
            <person name="Park S.-N."/>
            <person name="Lim Y.K."/>
            <person name="Roh H."/>
        </authorList>
    </citation>
    <scope>NUCLEOTIDE SEQUENCE [LARGE SCALE GENOMIC DNA]</scope>
    <source>
        <strain evidence="3">ChDC OS43</strain>
    </source>
</reference>
<evidence type="ECO:0000259" key="1">
    <source>
        <dbReference type="Pfam" id="PF04466"/>
    </source>
</evidence>
<organism evidence="2 3">
    <name type="scientific">Capnocytophaga endodontalis</name>
    <dbReference type="NCBI Taxonomy" id="2708117"/>
    <lineage>
        <taxon>Bacteria</taxon>
        <taxon>Pseudomonadati</taxon>
        <taxon>Bacteroidota</taxon>
        <taxon>Flavobacteriia</taxon>
        <taxon>Flavobacteriales</taxon>
        <taxon>Flavobacteriaceae</taxon>
        <taxon>Capnocytophaga</taxon>
    </lineage>
</organism>
<proteinExistence type="predicted"/>
<dbReference type="EMBL" id="CP022022">
    <property type="protein sequence ID" value="ASF42967.1"/>
    <property type="molecule type" value="Genomic_DNA"/>
</dbReference>
<dbReference type="InterPro" id="IPR027417">
    <property type="entry name" value="P-loop_NTPase"/>
</dbReference>
<accession>A0A1Z4BNW1</accession>
<feature type="domain" description="Phage terminase large subunit N-terminal" evidence="1">
    <location>
        <begin position="24"/>
        <end position="222"/>
    </location>
</feature>
<evidence type="ECO:0000313" key="3">
    <source>
        <dbReference type="Proteomes" id="UP000197007"/>
    </source>
</evidence>
<dbReference type="Gene3D" id="3.40.50.300">
    <property type="entry name" value="P-loop containing nucleotide triphosphate hydrolases"/>
    <property type="match status" value="1"/>
</dbReference>
<dbReference type="Pfam" id="PF04466">
    <property type="entry name" value="Terminase_3"/>
    <property type="match status" value="1"/>
</dbReference>
<gene>
    <name evidence="2" type="ORF">CBG49_07710</name>
</gene>
<protein>
    <submittedName>
        <fullName evidence="2">Terminase</fullName>
    </submittedName>
</protein>
<evidence type="ECO:0000313" key="2">
    <source>
        <dbReference type="EMBL" id="ASF42967.1"/>
    </source>
</evidence>
<keyword evidence="3" id="KW-1185">Reference proteome</keyword>
<dbReference type="KEGG" id="capn:CBG49_07710"/>
<name>A0A1Z4BNW1_9FLAO</name>
<dbReference type="AlphaFoldDB" id="A0A1Z4BNW1"/>
<dbReference type="Proteomes" id="UP000197007">
    <property type="component" value="Chromosome"/>
</dbReference>